<reference evidence="2" key="1">
    <citation type="journal article" date="2014" name="Int. J. Syst. Evol. Microbiol.">
        <title>Complete genome sequence of Corynebacterium casei LMG S-19264T (=DSM 44701T), isolated from a smear-ripened cheese.</title>
        <authorList>
            <consortium name="US DOE Joint Genome Institute (JGI-PGF)"/>
            <person name="Walter F."/>
            <person name="Albersmeier A."/>
            <person name="Kalinowski J."/>
            <person name="Ruckert C."/>
        </authorList>
    </citation>
    <scope>NUCLEOTIDE SEQUENCE</scope>
    <source>
        <strain evidence="2">CGMCC 4.5737</strain>
    </source>
</reference>
<proteinExistence type="predicted"/>
<comment type="caution">
    <text evidence="2">The sequence shown here is derived from an EMBL/GenBank/DDBJ whole genome shotgun (WGS) entry which is preliminary data.</text>
</comment>
<feature type="region of interest" description="Disordered" evidence="1">
    <location>
        <begin position="233"/>
        <end position="262"/>
    </location>
</feature>
<dbReference type="PANTHER" id="PTHR14136">
    <property type="entry name" value="BTB_POZ DOMAIN-CONTAINING PROTEIN KCTD9"/>
    <property type="match status" value="1"/>
</dbReference>
<gene>
    <name evidence="2" type="ORF">GCM10012275_26150</name>
</gene>
<dbReference type="SUPFAM" id="SSF141571">
    <property type="entry name" value="Pentapeptide repeat-like"/>
    <property type="match status" value="1"/>
</dbReference>
<evidence type="ECO:0000313" key="2">
    <source>
        <dbReference type="EMBL" id="GGM53824.1"/>
    </source>
</evidence>
<dbReference type="EMBL" id="BMMK01000010">
    <property type="protein sequence ID" value="GGM53824.1"/>
    <property type="molecule type" value="Genomic_DNA"/>
</dbReference>
<sequence>MSADFAVNKPAGQPCSNLLTDFRCGIHDRLRDRGFPGCAVFDCFGAGQQVTQVTFGGQDWRRKPESASSMFAVFTVMRQLRELLWYLAEALSLVPAGPLRDEIDSVRERTECLTGAGPDKLVRFDANAYRQEIGVLLARVSEVVRAEVGESAPDHRGADLIGANLRRADLRGASFRGAYLLGADLLGADLRKADLLGADLRAADLRATDLEESIFLTQPQLDAAKGDTATRIPSSLIRPPHWPAAAPAAEQAAVRRRRRRPR</sequence>
<dbReference type="AlphaFoldDB" id="A0A8J3C8C3"/>
<keyword evidence="3" id="KW-1185">Reference proteome</keyword>
<reference evidence="2" key="2">
    <citation type="submission" date="2020-09" db="EMBL/GenBank/DDBJ databases">
        <authorList>
            <person name="Sun Q."/>
            <person name="Zhou Y."/>
        </authorList>
    </citation>
    <scope>NUCLEOTIDE SEQUENCE</scope>
    <source>
        <strain evidence="2">CGMCC 4.5737</strain>
    </source>
</reference>
<dbReference type="InterPro" id="IPR001646">
    <property type="entry name" value="5peptide_repeat"/>
</dbReference>
<dbReference type="Proteomes" id="UP000637578">
    <property type="component" value="Unassembled WGS sequence"/>
</dbReference>
<dbReference type="Pfam" id="PF00805">
    <property type="entry name" value="Pentapeptide"/>
    <property type="match status" value="1"/>
</dbReference>
<evidence type="ECO:0008006" key="4">
    <source>
        <dbReference type="Google" id="ProtNLM"/>
    </source>
</evidence>
<organism evidence="2 3">
    <name type="scientific">Longimycelium tulufanense</name>
    <dbReference type="NCBI Taxonomy" id="907463"/>
    <lineage>
        <taxon>Bacteria</taxon>
        <taxon>Bacillati</taxon>
        <taxon>Actinomycetota</taxon>
        <taxon>Actinomycetes</taxon>
        <taxon>Pseudonocardiales</taxon>
        <taxon>Pseudonocardiaceae</taxon>
        <taxon>Longimycelium</taxon>
    </lineage>
</organism>
<evidence type="ECO:0000256" key="1">
    <source>
        <dbReference type="SAM" id="MobiDB-lite"/>
    </source>
</evidence>
<feature type="compositionally biased region" description="Low complexity" evidence="1">
    <location>
        <begin position="243"/>
        <end position="252"/>
    </location>
</feature>
<dbReference type="InterPro" id="IPR051082">
    <property type="entry name" value="Pentapeptide-BTB/POZ_domain"/>
</dbReference>
<evidence type="ECO:0000313" key="3">
    <source>
        <dbReference type="Proteomes" id="UP000637578"/>
    </source>
</evidence>
<protein>
    <recommendedName>
        <fullName evidence="4">Pentapeptide repeat-containing protein</fullName>
    </recommendedName>
</protein>
<accession>A0A8J3C8C3</accession>
<name>A0A8J3C8C3_9PSEU</name>
<dbReference type="Gene3D" id="2.160.20.80">
    <property type="entry name" value="E3 ubiquitin-protein ligase SopA"/>
    <property type="match status" value="1"/>
</dbReference>
<dbReference type="PANTHER" id="PTHR14136:SF17">
    <property type="entry name" value="BTB_POZ DOMAIN-CONTAINING PROTEIN KCTD9"/>
    <property type="match status" value="1"/>
</dbReference>